<keyword evidence="16" id="KW-1185">Reference proteome</keyword>
<keyword evidence="8 12" id="KW-0653">Protein transport</keyword>
<comment type="caution">
    <text evidence="15">The sequence shown here is derived from an EMBL/GenBank/DDBJ whole genome shotgun (WGS) entry which is preliminary data.</text>
</comment>
<dbReference type="GO" id="GO:0017038">
    <property type="term" value="P:protein import"/>
    <property type="evidence" value="ECO:0007669"/>
    <property type="project" value="TreeGrafter"/>
</dbReference>
<keyword evidence="4 12" id="KW-0813">Transport</keyword>
<feature type="transmembrane region" description="Helical" evidence="13">
    <location>
        <begin position="15"/>
        <end position="36"/>
    </location>
</feature>
<keyword evidence="6" id="KW-0997">Cell inner membrane</keyword>
<feature type="transmembrane region" description="Helical" evidence="13">
    <location>
        <begin position="172"/>
        <end position="193"/>
    </location>
</feature>
<comment type="similarity">
    <text evidence="12">Belongs to the exbB/tolQ family.</text>
</comment>
<dbReference type="Pfam" id="PF01618">
    <property type="entry name" value="MotA_ExbB"/>
    <property type="match status" value="1"/>
</dbReference>
<feature type="domain" description="MotA/TolQ/ExbB proton channel" evidence="14">
    <location>
        <begin position="100"/>
        <end position="203"/>
    </location>
</feature>
<evidence type="ECO:0000313" key="15">
    <source>
        <dbReference type="EMBL" id="MBR7799925.1"/>
    </source>
</evidence>
<evidence type="ECO:0000259" key="14">
    <source>
        <dbReference type="Pfam" id="PF01618"/>
    </source>
</evidence>
<proteinExistence type="inferred from homology"/>
<comment type="subunit">
    <text evidence="2">The accessory proteins ExbB and ExbD seem to form a complex with TonB.</text>
</comment>
<evidence type="ECO:0000256" key="6">
    <source>
        <dbReference type="ARBA" id="ARBA00022519"/>
    </source>
</evidence>
<evidence type="ECO:0000256" key="8">
    <source>
        <dbReference type="ARBA" id="ARBA00022927"/>
    </source>
</evidence>
<reference evidence="15" key="1">
    <citation type="submission" date="2021-04" db="EMBL/GenBank/DDBJ databases">
        <title>novel species isolated from subtropical streams in China.</title>
        <authorList>
            <person name="Lu H."/>
        </authorList>
    </citation>
    <scope>NUCLEOTIDE SEQUENCE</scope>
    <source>
        <strain evidence="15">FT137W</strain>
    </source>
</reference>
<comment type="subcellular location">
    <subcellularLocation>
        <location evidence="1">Cell inner membrane</location>
        <topology evidence="1">Multi-pass membrane protein</topology>
    </subcellularLocation>
    <subcellularLocation>
        <location evidence="12">Membrane</location>
        <topology evidence="12">Multi-pass membrane protein</topology>
    </subcellularLocation>
</comment>
<evidence type="ECO:0000256" key="1">
    <source>
        <dbReference type="ARBA" id="ARBA00004429"/>
    </source>
</evidence>
<dbReference type="EMBL" id="JAGSPJ010000003">
    <property type="protein sequence ID" value="MBR7799925.1"/>
    <property type="molecule type" value="Genomic_DNA"/>
</dbReference>
<evidence type="ECO:0000256" key="2">
    <source>
        <dbReference type="ARBA" id="ARBA00011471"/>
    </source>
</evidence>
<keyword evidence="5" id="KW-1003">Cell membrane</keyword>
<keyword evidence="10 13" id="KW-0472">Membrane</keyword>
<evidence type="ECO:0000256" key="3">
    <source>
        <dbReference type="ARBA" id="ARBA00022093"/>
    </source>
</evidence>
<evidence type="ECO:0000256" key="12">
    <source>
        <dbReference type="RuleBase" id="RU004057"/>
    </source>
</evidence>
<protein>
    <recommendedName>
        <fullName evidence="3">Biopolymer transport protein ExbB</fullName>
    </recommendedName>
</protein>
<evidence type="ECO:0000256" key="5">
    <source>
        <dbReference type="ARBA" id="ARBA00022475"/>
    </source>
</evidence>
<keyword evidence="9 13" id="KW-1133">Transmembrane helix</keyword>
<keyword evidence="7 13" id="KW-0812">Transmembrane</keyword>
<evidence type="ECO:0000256" key="13">
    <source>
        <dbReference type="SAM" id="Phobius"/>
    </source>
</evidence>
<dbReference type="GO" id="GO:0005886">
    <property type="term" value="C:plasma membrane"/>
    <property type="evidence" value="ECO:0007669"/>
    <property type="project" value="UniProtKB-SubCell"/>
</dbReference>
<dbReference type="PANTHER" id="PTHR30625:SF14">
    <property type="entry name" value="BIOPOLYMER TRANSPORT PROTEIN EXBB"/>
    <property type="match status" value="1"/>
</dbReference>
<dbReference type="Proteomes" id="UP000678545">
    <property type="component" value="Unassembled WGS sequence"/>
</dbReference>
<dbReference type="InterPro" id="IPR002898">
    <property type="entry name" value="MotA_ExbB_proton_chnl"/>
</dbReference>
<evidence type="ECO:0000256" key="7">
    <source>
        <dbReference type="ARBA" id="ARBA00022692"/>
    </source>
</evidence>
<gene>
    <name evidence="15" type="ORF">KDM90_07940</name>
</gene>
<dbReference type="PANTHER" id="PTHR30625">
    <property type="entry name" value="PROTEIN TOLQ"/>
    <property type="match status" value="1"/>
</dbReference>
<dbReference type="AlphaFoldDB" id="A0A941E041"/>
<feature type="transmembrane region" description="Helical" evidence="13">
    <location>
        <begin position="125"/>
        <end position="148"/>
    </location>
</feature>
<organism evidence="15 16">
    <name type="scientific">Undibacterium fentianense</name>
    <dbReference type="NCBI Taxonomy" id="2828728"/>
    <lineage>
        <taxon>Bacteria</taxon>
        <taxon>Pseudomonadati</taxon>
        <taxon>Pseudomonadota</taxon>
        <taxon>Betaproteobacteria</taxon>
        <taxon>Burkholderiales</taxon>
        <taxon>Oxalobacteraceae</taxon>
        <taxon>Undibacterium</taxon>
    </lineage>
</organism>
<dbReference type="InterPro" id="IPR050790">
    <property type="entry name" value="ExbB/TolQ_transport"/>
</dbReference>
<evidence type="ECO:0000256" key="4">
    <source>
        <dbReference type="ARBA" id="ARBA00022448"/>
    </source>
</evidence>
<sequence length="221" mass="24191">MPITISQYWLQLDDLGRAVAVGLIFMSLLSWFTILSKTWSYWRIRRNPSALNTFWNAPTIEDAVTILDVLDLEGIYTPLAKQSWSAAIPQPSRHSIMAKSELTDVLTRVLREELNRVTVRLESGLTLLASIGATAPFVGLLGTVWGIYHALTAVSGSSAIQIDLVAGPVGEALVMTGLGLIVAIPAVLAYNAFNRMNRIILAEVDGFAFDLHAHFTKAKQV</sequence>
<evidence type="ECO:0000313" key="16">
    <source>
        <dbReference type="Proteomes" id="UP000678545"/>
    </source>
</evidence>
<accession>A0A941E041</accession>
<evidence type="ECO:0000256" key="11">
    <source>
        <dbReference type="ARBA" id="ARBA00024816"/>
    </source>
</evidence>
<comment type="function">
    <text evidence="11">Involved in the TonB-dependent energy-dependent transport of various receptor-bound substrates. Protects ExbD from proteolytic degradation and functionally stabilizes TonB.</text>
</comment>
<evidence type="ECO:0000256" key="10">
    <source>
        <dbReference type="ARBA" id="ARBA00023136"/>
    </source>
</evidence>
<evidence type="ECO:0000256" key="9">
    <source>
        <dbReference type="ARBA" id="ARBA00022989"/>
    </source>
</evidence>
<dbReference type="RefSeq" id="WP_212675083.1">
    <property type="nucleotide sequence ID" value="NZ_JAGSPJ010000003.1"/>
</dbReference>
<name>A0A941E041_9BURK</name>